<evidence type="ECO:0000313" key="3">
    <source>
        <dbReference type="Proteomes" id="UP001491310"/>
    </source>
</evidence>
<feature type="region of interest" description="Disordered" evidence="1">
    <location>
        <begin position="1"/>
        <end position="23"/>
    </location>
</feature>
<name>A0ABR2YSW6_9CHLO</name>
<dbReference type="InterPro" id="IPR036873">
    <property type="entry name" value="Rhodanese-like_dom_sf"/>
</dbReference>
<evidence type="ECO:0000313" key="2">
    <source>
        <dbReference type="EMBL" id="KAK9914938.1"/>
    </source>
</evidence>
<feature type="compositionally biased region" description="Basic and acidic residues" evidence="1">
    <location>
        <begin position="260"/>
        <end position="275"/>
    </location>
</feature>
<dbReference type="PANTHER" id="PTHR47377:SF1">
    <property type="entry name" value="RHODANESE-LIKE DOMAIN-CONTAINING PROTEIN 4, CHLOROPLASTIC"/>
    <property type="match status" value="1"/>
</dbReference>
<dbReference type="EMBL" id="JALJOT010000005">
    <property type="protein sequence ID" value="KAK9914938.1"/>
    <property type="molecule type" value="Genomic_DNA"/>
</dbReference>
<dbReference type="PANTHER" id="PTHR47377">
    <property type="entry name" value="RHODANESE-LIKE DOMAIN-CONTAINING PROTEIN 4, CHLOROPLASTIC"/>
    <property type="match status" value="1"/>
</dbReference>
<protein>
    <submittedName>
        <fullName evidence="2">Uncharacterized protein</fullName>
    </submittedName>
</protein>
<keyword evidence="3" id="KW-1185">Reference proteome</keyword>
<sequence>MVGEARSKEDAKESGDPDLRSVKKSVTRLPFTKTVKGETIFDESFAEKFGKLRAITEDTTVILLDSDGSEAPQAAKGLAAIVGKVLYIQGGADGPRGWKASELPWKAPGKLSFNLSGLKNLGDNLDSFAEDFKRAPTASKALLGVGALVGGALLFFQEIDTALEVAGLFAAGQFAVRRLLFAEDRKQTANEIKELVDDKIAVKEVPKDLRKLATKVLETEQATESKVASKAKAATDSVKTDVKKAADKLNADVSKAAESVSKESEKTIDAAKDTIDLNGAGAPTATDSSKKEAQEWISNWRSKSGGKRGFFD</sequence>
<gene>
    <name evidence="2" type="ORF">WJX75_002526</name>
</gene>
<feature type="region of interest" description="Disordered" evidence="1">
    <location>
        <begin position="254"/>
        <end position="312"/>
    </location>
</feature>
<comment type="caution">
    <text evidence="2">The sequence shown here is derived from an EMBL/GenBank/DDBJ whole genome shotgun (WGS) entry which is preliminary data.</text>
</comment>
<feature type="compositionally biased region" description="Basic and acidic residues" evidence="1">
    <location>
        <begin position="1"/>
        <end position="21"/>
    </location>
</feature>
<dbReference type="Gene3D" id="3.40.250.10">
    <property type="entry name" value="Rhodanese-like domain"/>
    <property type="match status" value="1"/>
</dbReference>
<proteinExistence type="predicted"/>
<dbReference type="Proteomes" id="UP001491310">
    <property type="component" value="Unassembled WGS sequence"/>
</dbReference>
<organism evidence="2 3">
    <name type="scientific">Coccomyxa subellipsoidea</name>
    <dbReference type="NCBI Taxonomy" id="248742"/>
    <lineage>
        <taxon>Eukaryota</taxon>
        <taxon>Viridiplantae</taxon>
        <taxon>Chlorophyta</taxon>
        <taxon>core chlorophytes</taxon>
        <taxon>Trebouxiophyceae</taxon>
        <taxon>Trebouxiophyceae incertae sedis</taxon>
        <taxon>Coccomyxaceae</taxon>
        <taxon>Coccomyxa</taxon>
    </lineage>
</organism>
<evidence type="ECO:0000256" key="1">
    <source>
        <dbReference type="SAM" id="MobiDB-lite"/>
    </source>
</evidence>
<dbReference type="InterPro" id="IPR044240">
    <property type="entry name" value="STR4-like"/>
</dbReference>
<accession>A0ABR2YSW6</accession>
<reference evidence="2 3" key="1">
    <citation type="journal article" date="2024" name="Nat. Commun.">
        <title>Phylogenomics reveals the evolutionary origins of lichenization in chlorophyte algae.</title>
        <authorList>
            <person name="Puginier C."/>
            <person name="Libourel C."/>
            <person name="Otte J."/>
            <person name="Skaloud P."/>
            <person name="Haon M."/>
            <person name="Grisel S."/>
            <person name="Petersen M."/>
            <person name="Berrin J.G."/>
            <person name="Delaux P.M."/>
            <person name="Dal Grande F."/>
            <person name="Keller J."/>
        </authorList>
    </citation>
    <scope>NUCLEOTIDE SEQUENCE [LARGE SCALE GENOMIC DNA]</scope>
    <source>
        <strain evidence="2 3">SAG 216-7</strain>
    </source>
</reference>